<keyword evidence="6" id="KW-1185">Reference proteome</keyword>
<reference evidence="5 6" key="1">
    <citation type="journal article" date="2019" name="PLoS Genet.">
        <title>Convergent evolution of linked mating-type loci in basidiomycete fungi.</title>
        <authorList>
            <person name="Sun S."/>
            <person name="Coelho M.A."/>
            <person name="Heitman J."/>
            <person name="Nowrousian M."/>
        </authorList>
    </citation>
    <scope>NUCLEOTIDE SEQUENCE [LARGE SCALE GENOMIC DNA]</scope>
    <source>
        <strain evidence="5 6">CBS 4282</strain>
    </source>
</reference>
<dbReference type="AlphaFoldDB" id="A0A7D8V0Q2"/>
<comment type="caution">
    <text evidence="5">The sequence shown here is derived from an EMBL/GenBank/DDBJ whole genome shotgun (WGS) entry which is preliminary data.</text>
</comment>
<evidence type="ECO:0000256" key="1">
    <source>
        <dbReference type="ARBA" id="ARBA00006524"/>
    </source>
</evidence>
<protein>
    <recommendedName>
        <fullName evidence="7">Pre-rRNA-processing protein TSR2</fullName>
    </recommendedName>
</protein>
<proteinExistence type="inferred from homology"/>
<dbReference type="GO" id="GO:0006364">
    <property type="term" value="P:rRNA processing"/>
    <property type="evidence" value="ECO:0007669"/>
    <property type="project" value="UniProtKB-KW"/>
</dbReference>
<dbReference type="Pfam" id="PF10273">
    <property type="entry name" value="WGG"/>
    <property type="match status" value="1"/>
</dbReference>
<organism evidence="5 6">
    <name type="scientific">Vanrija humicola</name>
    <name type="common">Yeast</name>
    <name type="synonym">Cryptococcus humicola</name>
    <dbReference type="NCBI Taxonomy" id="5417"/>
    <lineage>
        <taxon>Eukaryota</taxon>
        <taxon>Fungi</taxon>
        <taxon>Dikarya</taxon>
        <taxon>Basidiomycota</taxon>
        <taxon>Agaricomycotina</taxon>
        <taxon>Tremellomycetes</taxon>
        <taxon>Trichosporonales</taxon>
        <taxon>Trichosporonaceae</taxon>
        <taxon>Vanrija</taxon>
    </lineage>
</organism>
<accession>A0A7D8V0Q2</accession>
<evidence type="ECO:0000256" key="2">
    <source>
        <dbReference type="ARBA" id="ARBA00022552"/>
    </source>
</evidence>
<evidence type="ECO:0000256" key="4">
    <source>
        <dbReference type="SAM" id="SignalP"/>
    </source>
</evidence>
<keyword evidence="4" id="KW-0732">Signal</keyword>
<feature type="region of interest" description="Disordered" evidence="3">
    <location>
        <begin position="143"/>
        <end position="206"/>
    </location>
</feature>
<sequence length="206" mass="22137">MSTDAAPAPQILLFARGVVALLDLWPALTIAVREGWGGHESADKKTWLASELIDAFESRADYAEADGVRTVEPSNAADPPLDIDQLADLLTQVMSDEFDAAIEDGSVEPLAGDILRVWRDVVAPSTRTPEETVAALERKAAEVTRSGVAATSGGGPEEEDGSDWESGSEDDDDDEAPQLVPAEPRQRQEPVVDEDGFTVVQKGRRR</sequence>
<feature type="compositionally biased region" description="Acidic residues" evidence="3">
    <location>
        <begin position="156"/>
        <end position="176"/>
    </location>
</feature>
<evidence type="ECO:0000313" key="5">
    <source>
        <dbReference type="EMBL" id="TXT07469.1"/>
    </source>
</evidence>
<feature type="signal peptide" evidence="4">
    <location>
        <begin position="1"/>
        <end position="20"/>
    </location>
</feature>
<dbReference type="InterPro" id="IPR019398">
    <property type="entry name" value="Pre-rRNA_process_TSR2"/>
</dbReference>
<evidence type="ECO:0000256" key="3">
    <source>
        <dbReference type="SAM" id="MobiDB-lite"/>
    </source>
</evidence>
<dbReference type="PANTHER" id="PTHR21250">
    <property type="entry name" value="PRE-RRNA-PROCESSING PROTEIN TSR2 HOMOLOG"/>
    <property type="match status" value="1"/>
</dbReference>
<dbReference type="OrthoDB" id="263560at2759"/>
<comment type="similarity">
    <text evidence="1">Belongs to the TSR2 family.</text>
</comment>
<feature type="chain" id="PRO_5028904086" description="Pre-rRNA-processing protein TSR2" evidence="4">
    <location>
        <begin position="21"/>
        <end position="206"/>
    </location>
</feature>
<gene>
    <name evidence="5" type="ORF">VHUM_03189</name>
</gene>
<keyword evidence="2" id="KW-0698">rRNA processing</keyword>
<evidence type="ECO:0000313" key="6">
    <source>
        <dbReference type="Proteomes" id="UP000473826"/>
    </source>
</evidence>
<dbReference type="Proteomes" id="UP000473826">
    <property type="component" value="Unassembled WGS sequence"/>
</dbReference>
<name>A0A7D8V0Q2_VANHU</name>
<dbReference type="EMBL" id="QKWK01000008">
    <property type="protein sequence ID" value="TXT07469.1"/>
    <property type="molecule type" value="Genomic_DNA"/>
</dbReference>
<evidence type="ECO:0008006" key="7">
    <source>
        <dbReference type="Google" id="ProtNLM"/>
    </source>
</evidence>